<protein>
    <submittedName>
        <fullName evidence="1">Uncharacterized protein</fullName>
    </submittedName>
</protein>
<reference evidence="1 2" key="1">
    <citation type="journal article" date="2003" name="Int. J. Syst. Evol. Microbiol.">
        <title>Bacillus nealsonii sp. nov., isolated from a spacecraft-assembly facility, whose spores are gamma-radiation resistant.</title>
        <authorList>
            <person name="Venkateswaran K."/>
            <person name="Kempf M."/>
            <person name="Chen F."/>
            <person name="Satomi M."/>
            <person name="Nicholson W."/>
            <person name="Kern R."/>
        </authorList>
    </citation>
    <scope>NUCLEOTIDE SEQUENCE [LARGE SCALE GENOMIC DNA]</scope>
    <source>
        <strain evidence="1 2">FO-92</strain>
    </source>
</reference>
<name>A0A2N0Z7G0_9BACI</name>
<evidence type="ECO:0000313" key="1">
    <source>
        <dbReference type="EMBL" id="PKG25423.1"/>
    </source>
</evidence>
<dbReference type="OrthoDB" id="1683552at2"/>
<dbReference type="Proteomes" id="UP000233375">
    <property type="component" value="Unassembled WGS sequence"/>
</dbReference>
<sequence>MTTICPVCNGWQELSSVCSHCKKYVEDKGRIMDYYDDYSAYMPIDQMKMEDGYQDFQEHLCPHLVVCESCGNEEIAFVQE</sequence>
<gene>
    <name evidence="1" type="ORF">CWS01_00850</name>
</gene>
<dbReference type="EMBL" id="PISE01000003">
    <property type="protein sequence ID" value="PKG25423.1"/>
    <property type="molecule type" value="Genomic_DNA"/>
</dbReference>
<keyword evidence="2" id="KW-1185">Reference proteome</keyword>
<evidence type="ECO:0000313" key="2">
    <source>
        <dbReference type="Proteomes" id="UP000233375"/>
    </source>
</evidence>
<organism evidence="1 2">
    <name type="scientific">Niallia nealsonii</name>
    <dbReference type="NCBI Taxonomy" id="115979"/>
    <lineage>
        <taxon>Bacteria</taxon>
        <taxon>Bacillati</taxon>
        <taxon>Bacillota</taxon>
        <taxon>Bacilli</taxon>
        <taxon>Bacillales</taxon>
        <taxon>Bacillaceae</taxon>
        <taxon>Niallia</taxon>
    </lineage>
</organism>
<accession>A0A2N0Z7G0</accession>
<comment type="caution">
    <text evidence="1">The sequence shown here is derived from an EMBL/GenBank/DDBJ whole genome shotgun (WGS) entry which is preliminary data.</text>
</comment>
<proteinExistence type="predicted"/>
<dbReference type="AlphaFoldDB" id="A0A2N0Z7G0"/>
<dbReference type="RefSeq" id="WP_101175147.1">
    <property type="nucleotide sequence ID" value="NZ_PISE01000003.1"/>
</dbReference>